<accession>W4HE84</accession>
<reference evidence="2 3" key="1">
    <citation type="journal article" date="2014" name="Antonie Van Leeuwenhoek">
        <title>Roseivivax atlanticus sp. nov., isolated from surface seawater of the Atlantic Ocean.</title>
        <authorList>
            <person name="Li G."/>
            <person name="Lai Q."/>
            <person name="Liu X."/>
            <person name="Sun F."/>
            <person name="Shao Z."/>
        </authorList>
    </citation>
    <scope>NUCLEOTIDE SEQUENCE [LARGE SCALE GENOMIC DNA]</scope>
    <source>
        <strain evidence="2 3">22II-s10s</strain>
    </source>
</reference>
<dbReference type="InterPro" id="IPR044925">
    <property type="entry name" value="His-Me_finger_sf"/>
</dbReference>
<organism evidence="2 3">
    <name type="scientific">Roseivivax marinus</name>
    <dbReference type="NCBI Taxonomy" id="1379903"/>
    <lineage>
        <taxon>Bacteria</taxon>
        <taxon>Pseudomonadati</taxon>
        <taxon>Pseudomonadota</taxon>
        <taxon>Alphaproteobacteria</taxon>
        <taxon>Rhodobacterales</taxon>
        <taxon>Roseobacteraceae</taxon>
        <taxon>Roseivivax</taxon>
    </lineage>
</organism>
<gene>
    <name evidence="2" type="ORF">ATO8_18749</name>
</gene>
<dbReference type="SUPFAM" id="SSF54060">
    <property type="entry name" value="His-Me finger endonucleases"/>
    <property type="match status" value="1"/>
</dbReference>
<evidence type="ECO:0000313" key="2">
    <source>
        <dbReference type="EMBL" id="ETW11087.1"/>
    </source>
</evidence>
<dbReference type="Pfam" id="PF13392">
    <property type="entry name" value="HNH_3"/>
    <property type="match status" value="1"/>
</dbReference>
<protein>
    <recommendedName>
        <fullName evidence="1">HNH nuclease domain-containing protein</fullName>
    </recommendedName>
</protein>
<comment type="caution">
    <text evidence="2">The sequence shown here is derived from an EMBL/GenBank/DDBJ whole genome shotgun (WGS) entry which is preliminary data.</text>
</comment>
<evidence type="ECO:0000313" key="3">
    <source>
        <dbReference type="Proteomes" id="UP000019063"/>
    </source>
</evidence>
<dbReference type="RefSeq" id="WP_043846797.1">
    <property type="nucleotide sequence ID" value="NZ_AQQW01000016.1"/>
</dbReference>
<name>W4HE84_9RHOB</name>
<evidence type="ECO:0000259" key="1">
    <source>
        <dbReference type="Pfam" id="PF13392"/>
    </source>
</evidence>
<dbReference type="AlphaFoldDB" id="W4HE84"/>
<keyword evidence="3" id="KW-1185">Reference proteome</keyword>
<dbReference type="InterPro" id="IPR003615">
    <property type="entry name" value="HNH_nuc"/>
</dbReference>
<dbReference type="eggNOG" id="ENOG5032S64">
    <property type="taxonomic scope" value="Bacteria"/>
</dbReference>
<proteinExistence type="predicted"/>
<dbReference type="Proteomes" id="UP000019063">
    <property type="component" value="Unassembled WGS sequence"/>
</dbReference>
<sequence>MKGAAIGYSDAELFWIHDNHRRPRREAHAEFQQLWDRPDVSLANFNSLCKRKGWLTGRTGCFEKGQAPANKGKRMPFNPNSARTQFKKGHKPHTHRGAGHERICSKDGYVVMIVDEPNPWTGAGTRPVQKHRYLWEKVHGLVPEGMRLKCLDGDKTNCDPSNWEPIPLAMAPRLNGRFGRGYDAAPAELKPTIMATAKLEHAVREAKKCGRT</sequence>
<feature type="domain" description="HNH nuclease" evidence="1">
    <location>
        <begin position="129"/>
        <end position="162"/>
    </location>
</feature>
<dbReference type="STRING" id="1379903.ATO8_18749"/>
<dbReference type="EMBL" id="AQQW01000016">
    <property type="protein sequence ID" value="ETW11087.1"/>
    <property type="molecule type" value="Genomic_DNA"/>
</dbReference>